<dbReference type="Proteomes" id="UP000001351">
    <property type="component" value="Chromosome"/>
</dbReference>
<gene>
    <name evidence="1" type="ordered locus">STAUR_1944</name>
    <name evidence="2" type="ORF">STIAU_3522</name>
</gene>
<name>Q093V8_STIAD</name>
<keyword evidence="3" id="KW-1185">Reference proteome</keyword>
<reference evidence="1 3" key="2">
    <citation type="journal article" date="2011" name="Mol. Biol. Evol.">
        <title>Comparative genomic analysis of fruiting body formation in Myxococcales.</title>
        <authorList>
            <person name="Huntley S."/>
            <person name="Hamann N."/>
            <person name="Wegener-Feldbrugge S."/>
            <person name="Treuner-Lange A."/>
            <person name="Kube M."/>
            <person name="Reinhardt R."/>
            <person name="Klages S."/>
            <person name="Muller R."/>
            <person name="Ronning C.M."/>
            <person name="Nierman W.C."/>
            <person name="Sogaard-Andersen L."/>
        </authorList>
    </citation>
    <scope>NUCLEOTIDE SEQUENCE [LARGE SCALE GENOMIC DNA]</scope>
    <source>
        <strain evidence="1 3">DW4/3-1</strain>
    </source>
</reference>
<protein>
    <recommendedName>
        <fullName evidence="5">SpoIIAA-like</fullName>
    </recommendedName>
</protein>
<dbReference type="HOGENOM" id="CLU_154541_0_0_7"/>
<evidence type="ECO:0000313" key="3">
    <source>
        <dbReference type="Proteomes" id="UP000001351"/>
    </source>
</evidence>
<proteinExistence type="predicted"/>
<evidence type="ECO:0000313" key="4">
    <source>
        <dbReference type="Proteomes" id="UP000032702"/>
    </source>
</evidence>
<dbReference type="EMBL" id="CP002271">
    <property type="protein sequence ID" value="ADO69748.1"/>
    <property type="molecule type" value="Genomic_DNA"/>
</dbReference>
<dbReference type="EMBL" id="AAMD01000042">
    <property type="protein sequence ID" value="EAU67033.1"/>
    <property type="molecule type" value="Genomic_DNA"/>
</dbReference>
<evidence type="ECO:0008006" key="5">
    <source>
        <dbReference type="Google" id="ProtNLM"/>
    </source>
</evidence>
<evidence type="ECO:0000313" key="1">
    <source>
        <dbReference type="EMBL" id="ADO69748.1"/>
    </source>
</evidence>
<sequence>MEWRFGAHTLSFEEPDLVKVTFRGQMDIQEQQASYACVEEIRARQETLYLLGDLRLSTGFSPQARRSMGENPHPVQYKAMAFFGASFTMRTIFNMLGRAQLLMGRKTASTAFTDTEQEAREWLAQQRAHDANPS</sequence>
<dbReference type="Proteomes" id="UP000032702">
    <property type="component" value="Unassembled WGS sequence"/>
</dbReference>
<dbReference type="eggNOG" id="ENOG503179N">
    <property type="taxonomic scope" value="Bacteria"/>
</dbReference>
<dbReference type="RefSeq" id="WP_002613440.1">
    <property type="nucleotide sequence ID" value="NC_014623.1"/>
</dbReference>
<evidence type="ECO:0000313" key="2">
    <source>
        <dbReference type="EMBL" id="EAU67033.1"/>
    </source>
</evidence>
<dbReference type="STRING" id="378806.STAUR_1944"/>
<reference evidence="2 4" key="1">
    <citation type="submission" date="2006-04" db="EMBL/GenBank/DDBJ databases">
        <authorList>
            <person name="Nierman W.C."/>
        </authorList>
    </citation>
    <scope>NUCLEOTIDE SEQUENCE [LARGE SCALE GENOMIC DNA]</scope>
    <source>
        <strain evidence="2 4">DW4/3-1</strain>
    </source>
</reference>
<accession>Q093V8</accession>
<organism evidence="2 4">
    <name type="scientific">Stigmatella aurantiaca (strain DW4/3-1)</name>
    <dbReference type="NCBI Taxonomy" id="378806"/>
    <lineage>
        <taxon>Bacteria</taxon>
        <taxon>Pseudomonadati</taxon>
        <taxon>Myxococcota</taxon>
        <taxon>Myxococcia</taxon>
        <taxon>Myxococcales</taxon>
        <taxon>Cystobacterineae</taxon>
        <taxon>Archangiaceae</taxon>
        <taxon>Stigmatella</taxon>
    </lineage>
</organism>
<dbReference type="KEGG" id="sur:STAUR_1944"/>
<dbReference type="OrthoDB" id="5509153at2"/>
<dbReference type="AlphaFoldDB" id="Q093V8"/>